<keyword evidence="9" id="KW-0539">Nucleus</keyword>
<dbReference type="SUPFAM" id="SSF52768">
    <property type="entry name" value="Arginase/deacetylase"/>
    <property type="match status" value="1"/>
</dbReference>
<dbReference type="Gene3D" id="3.40.800.20">
    <property type="entry name" value="Histone deacetylase domain"/>
    <property type="match status" value="1"/>
</dbReference>
<dbReference type="GO" id="GO:0141221">
    <property type="term" value="F:histone deacetylase activity, hydrolytic mechanism"/>
    <property type="evidence" value="ECO:0007669"/>
    <property type="project" value="UniProtKB-EC"/>
</dbReference>
<accession>W4G484</accession>
<dbReference type="InterPro" id="IPR002110">
    <property type="entry name" value="Ankyrin_rpt"/>
</dbReference>
<feature type="region of interest" description="Disordered" evidence="11">
    <location>
        <begin position="18"/>
        <end position="38"/>
    </location>
</feature>
<dbReference type="GO" id="GO:0000118">
    <property type="term" value="C:histone deacetylase complex"/>
    <property type="evidence" value="ECO:0007669"/>
    <property type="project" value="TreeGrafter"/>
</dbReference>
<evidence type="ECO:0000256" key="1">
    <source>
        <dbReference type="ARBA" id="ARBA00004123"/>
    </source>
</evidence>
<feature type="compositionally biased region" description="Basic and acidic residues" evidence="11">
    <location>
        <begin position="627"/>
        <end position="636"/>
    </location>
</feature>
<dbReference type="OrthoDB" id="424012at2759"/>
<evidence type="ECO:0000256" key="10">
    <source>
        <dbReference type="PROSITE-ProRule" id="PRU00023"/>
    </source>
</evidence>
<keyword evidence="10" id="KW-0040">ANK repeat</keyword>
<dbReference type="EC" id="3.5.1.98" evidence="3"/>
<evidence type="ECO:0000256" key="3">
    <source>
        <dbReference type="ARBA" id="ARBA00012111"/>
    </source>
</evidence>
<evidence type="ECO:0000256" key="11">
    <source>
        <dbReference type="SAM" id="MobiDB-lite"/>
    </source>
</evidence>
<dbReference type="SMART" id="SM00248">
    <property type="entry name" value="ANK"/>
    <property type="match status" value="4"/>
</dbReference>
<dbReference type="InterPro" id="IPR000286">
    <property type="entry name" value="HDACs"/>
</dbReference>
<dbReference type="PROSITE" id="PS50088">
    <property type="entry name" value="ANK_REPEAT"/>
    <property type="match status" value="1"/>
</dbReference>
<protein>
    <recommendedName>
        <fullName evidence="3">histone deacetylase</fullName>
        <ecNumber evidence="3">3.5.1.98</ecNumber>
    </recommendedName>
</protein>
<comment type="subcellular location">
    <subcellularLocation>
        <location evidence="1">Nucleus</location>
    </subcellularLocation>
</comment>
<dbReference type="InterPro" id="IPR036770">
    <property type="entry name" value="Ankyrin_rpt-contain_sf"/>
</dbReference>
<evidence type="ECO:0000256" key="6">
    <source>
        <dbReference type="ARBA" id="ARBA00022853"/>
    </source>
</evidence>
<sequence length="716" mass="76895">MEATSEKRLRPILTSILTTSANTSRNSTPKSTTSSTSITVPPMKRRVSFTNLVGNPELPIPDKLEDILEADLNRTPSGKPLESTSPTRVVETTDLHHACRHLDVDRAAVFLAHASSDSVNFVSVEDGYSALTLAAMAPDSHFDVSLRLAQLLTHHGASVSLPDSQGFTALHWCAAVGNASVLQHLLAMAPSSCMDLPGANGDTALHRASRFGHADCIRLLLLHGASTCALTLDMHTPLDVAGFADGSTVYEASRTAARAAFMSSRPQLKTLVLHHPDCHEHMTAASHQESPLRLAAILDPILQHPQETIHVDVSSSSFHPSGMMVVSSDFAFVSLSVVRRVHSAKYVDTLKALHHQVQSHTDGCMALTPRLQVHVQGTAVAAAKLESICDTNFSRGTLKAALRAAGSVCHAVHAVAMGKYRNAFCVVRPPGHHAGWSGLLKDSISCGFCILNNVMIGAQYALDTCPHVKKVAIVDFDAHHGNGTQDILTQHPRPNVLFISLHVFAEGFYPGSGGDHDYARNIYNFPIHPMWTHAKDKGSAAFRAKVTQVVLPLLRAFGPDLILVSAGFDGCHYDIGNKQYGQRDGPVGLDLSPGDFHWVTTQLMLMANLCCNGRLVSVLEGGYGRVRTEHDDKDDTSPDGAVAASPDGSQPGTSPEDNHATTAPLILDTLQASAHAHLQALTCQSYVEPPPVKTRTSTRTPAPTFKAARAKRKKLT</sequence>
<evidence type="ECO:0000256" key="4">
    <source>
        <dbReference type="ARBA" id="ARBA00022491"/>
    </source>
</evidence>
<dbReference type="InterPro" id="IPR037138">
    <property type="entry name" value="His_deacetylse_dom_sf"/>
</dbReference>
<evidence type="ECO:0000256" key="9">
    <source>
        <dbReference type="ARBA" id="ARBA00023242"/>
    </source>
</evidence>
<dbReference type="InterPro" id="IPR023696">
    <property type="entry name" value="Ureohydrolase_dom_sf"/>
</dbReference>
<reference evidence="13" key="1">
    <citation type="submission" date="2013-12" db="EMBL/GenBank/DDBJ databases">
        <title>The Genome Sequence of Aphanomyces astaci APO3.</title>
        <authorList>
            <consortium name="The Broad Institute Genomics Platform"/>
            <person name="Russ C."/>
            <person name="Tyler B."/>
            <person name="van West P."/>
            <person name="Dieguez-Uribeondo J."/>
            <person name="Young S.K."/>
            <person name="Zeng Q."/>
            <person name="Gargeya S."/>
            <person name="Fitzgerald M."/>
            <person name="Abouelleil A."/>
            <person name="Alvarado L."/>
            <person name="Chapman S.B."/>
            <person name="Gainer-Dewar J."/>
            <person name="Goldberg J."/>
            <person name="Griggs A."/>
            <person name="Gujja S."/>
            <person name="Hansen M."/>
            <person name="Howarth C."/>
            <person name="Imamovic A."/>
            <person name="Ireland A."/>
            <person name="Larimer J."/>
            <person name="McCowan C."/>
            <person name="Murphy C."/>
            <person name="Pearson M."/>
            <person name="Poon T.W."/>
            <person name="Priest M."/>
            <person name="Roberts A."/>
            <person name="Saif S."/>
            <person name="Shea T."/>
            <person name="Sykes S."/>
            <person name="Wortman J."/>
            <person name="Nusbaum C."/>
            <person name="Birren B."/>
        </authorList>
    </citation>
    <scope>NUCLEOTIDE SEQUENCE [LARGE SCALE GENOMIC DNA]</scope>
    <source>
        <strain evidence="13">APO3</strain>
    </source>
</reference>
<evidence type="ECO:0000256" key="5">
    <source>
        <dbReference type="ARBA" id="ARBA00022801"/>
    </source>
</evidence>
<feature type="domain" description="Histone deacetylase" evidence="12">
    <location>
        <begin position="328"/>
        <end position="625"/>
    </location>
</feature>
<dbReference type="PANTHER" id="PTHR10625:SF5">
    <property type="entry name" value="HISTONE DEACETYLASE"/>
    <property type="match status" value="1"/>
</dbReference>
<evidence type="ECO:0000256" key="2">
    <source>
        <dbReference type="ARBA" id="ARBA00007738"/>
    </source>
</evidence>
<dbReference type="AlphaFoldDB" id="W4G484"/>
<feature type="region of interest" description="Disordered" evidence="11">
    <location>
        <begin position="686"/>
        <end position="716"/>
    </location>
</feature>
<dbReference type="VEuPathDB" id="FungiDB:H257_11045"/>
<dbReference type="SUPFAM" id="SSF48403">
    <property type="entry name" value="Ankyrin repeat"/>
    <property type="match status" value="1"/>
</dbReference>
<dbReference type="InterPro" id="IPR023801">
    <property type="entry name" value="His_deacetylse_dom"/>
</dbReference>
<comment type="similarity">
    <text evidence="2">Belongs to the histone deacetylase family. HD type 2 subfamily.</text>
</comment>
<evidence type="ECO:0000256" key="7">
    <source>
        <dbReference type="ARBA" id="ARBA00023015"/>
    </source>
</evidence>
<organism evidence="13">
    <name type="scientific">Aphanomyces astaci</name>
    <name type="common">Crayfish plague agent</name>
    <dbReference type="NCBI Taxonomy" id="112090"/>
    <lineage>
        <taxon>Eukaryota</taxon>
        <taxon>Sar</taxon>
        <taxon>Stramenopiles</taxon>
        <taxon>Oomycota</taxon>
        <taxon>Saprolegniomycetes</taxon>
        <taxon>Saprolegniales</taxon>
        <taxon>Verrucalvaceae</taxon>
        <taxon>Aphanomyces</taxon>
    </lineage>
</organism>
<dbReference type="GO" id="GO:0040029">
    <property type="term" value="P:epigenetic regulation of gene expression"/>
    <property type="evidence" value="ECO:0007669"/>
    <property type="project" value="TreeGrafter"/>
</dbReference>
<evidence type="ECO:0000313" key="13">
    <source>
        <dbReference type="EMBL" id="ETV74522.1"/>
    </source>
</evidence>
<feature type="compositionally biased region" description="Low complexity" evidence="11">
    <location>
        <begin position="23"/>
        <end position="38"/>
    </location>
</feature>
<dbReference type="RefSeq" id="XP_009836180.1">
    <property type="nucleotide sequence ID" value="XM_009837878.1"/>
</dbReference>
<dbReference type="EMBL" id="KI913144">
    <property type="protein sequence ID" value="ETV74522.1"/>
    <property type="molecule type" value="Genomic_DNA"/>
</dbReference>
<dbReference type="GO" id="GO:0005737">
    <property type="term" value="C:cytoplasm"/>
    <property type="evidence" value="ECO:0007669"/>
    <property type="project" value="TreeGrafter"/>
</dbReference>
<dbReference type="GeneID" id="20813041"/>
<keyword evidence="4" id="KW-0678">Repressor</keyword>
<gene>
    <name evidence="13" type="ORF">H257_11045</name>
</gene>
<evidence type="ECO:0000259" key="12">
    <source>
        <dbReference type="Pfam" id="PF00850"/>
    </source>
</evidence>
<dbReference type="PROSITE" id="PS50297">
    <property type="entry name" value="ANK_REP_REGION"/>
    <property type="match status" value="1"/>
</dbReference>
<dbReference type="PRINTS" id="PR01270">
    <property type="entry name" value="HDASUPER"/>
</dbReference>
<keyword evidence="6" id="KW-0156">Chromatin regulator</keyword>
<keyword evidence="5" id="KW-0378">Hydrolase</keyword>
<feature type="region of interest" description="Disordered" evidence="11">
    <location>
        <begin position="627"/>
        <end position="660"/>
    </location>
</feature>
<keyword evidence="8" id="KW-0804">Transcription</keyword>
<keyword evidence="7" id="KW-0805">Transcription regulation</keyword>
<dbReference type="Pfam" id="PF00850">
    <property type="entry name" value="Hist_deacetyl"/>
    <property type="match status" value="1"/>
</dbReference>
<evidence type="ECO:0000256" key="8">
    <source>
        <dbReference type="ARBA" id="ARBA00023163"/>
    </source>
</evidence>
<dbReference type="Gene3D" id="1.25.40.20">
    <property type="entry name" value="Ankyrin repeat-containing domain"/>
    <property type="match status" value="2"/>
</dbReference>
<dbReference type="Pfam" id="PF12796">
    <property type="entry name" value="Ank_2"/>
    <property type="match status" value="1"/>
</dbReference>
<dbReference type="STRING" id="112090.W4G484"/>
<proteinExistence type="inferred from homology"/>
<name>W4G484_APHAT</name>
<dbReference type="PANTHER" id="PTHR10625">
    <property type="entry name" value="HISTONE DEACETYLASE HDAC1-RELATED"/>
    <property type="match status" value="1"/>
</dbReference>
<feature type="repeat" description="ANK" evidence="10">
    <location>
        <begin position="200"/>
        <end position="226"/>
    </location>
</feature>